<keyword evidence="3" id="KW-1185">Reference proteome</keyword>
<dbReference type="InterPro" id="IPR008258">
    <property type="entry name" value="Transglycosylase_SLT_dom_1"/>
</dbReference>
<evidence type="ECO:0000259" key="1">
    <source>
        <dbReference type="Pfam" id="PF01464"/>
    </source>
</evidence>
<dbReference type="RefSeq" id="WP_202955970.1">
    <property type="nucleotide sequence ID" value="NZ_JAPCID010000033.1"/>
</dbReference>
<dbReference type="PANTHER" id="PTHR30163:SF8">
    <property type="entry name" value="LYTIC MUREIN TRANSGLYCOSYLASE"/>
    <property type="match status" value="1"/>
</dbReference>
<dbReference type="Gene3D" id="1.10.530.10">
    <property type="match status" value="1"/>
</dbReference>
<proteinExistence type="predicted"/>
<dbReference type="InterPro" id="IPR023346">
    <property type="entry name" value="Lysozyme-like_dom_sf"/>
</dbReference>
<reference evidence="2" key="1">
    <citation type="submission" date="2022-10" db="EMBL/GenBank/DDBJ databases">
        <title>The WGS of Solirubrobacter sp. CPCC 204708.</title>
        <authorList>
            <person name="Jiang Z."/>
        </authorList>
    </citation>
    <scope>NUCLEOTIDE SEQUENCE</scope>
    <source>
        <strain evidence="2">CPCC 204708</strain>
    </source>
</reference>
<name>A0ABT4RNG0_9ACTN</name>
<evidence type="ECO:0000313" key="3">
    <source>
        <dbReference type="Proteomes" id="UP001147700"/>
    </source>
</evidence>
<dbReference type="Pfam" id="PF01464">
    <property type="entry name" value="SLT"/>
    <property type="match status" value="1"/>
</dbReference>
<protein>
    <submittedName>
        <fullName evidence="2">Lytic transglycosylase domain-containing protein</fullName>
    </submittedName>
</protein>
<dbReference type="SUPFAM" id="SSF53955">
    <property type="entry name" value="Lysozyme-like"/>
    <property type="match status" value="1"/>
</dbReference>
<dbReference type="InterPro" id="IPR043426">
    <property type="entry name" value="MltB-like"/>
</dbReference>
<dbReference type="Proteomes" id="UP001147700">
    <property type="component" value="Unassembled WGS sequence"/>
</dbReference>
<organism evidence="2 3">
    <name type="scientific">Solirubrobacter deserti</name>
    <dbReference type="NCBI Taxonomy" id="2282478"/>
    <lineage>
        <taxon>Bacteria</taxon>
        <taxon>Bacillati</taxon>
        <taxon>Actinomycetota</taxon>
        <taxon>Thermoleophilia</taxon>
        <taxon>Solirubrobacterales</taxon>
        <taxon>Solirubrobacteraceae</taxon>
        <taxon>Solirubrobacter</taxon>
    </lineage>
</organism>
<dbReference type="EMBL" id="JAPCID010000033">
    <property type="protein sequence ID" value="MDA0140112.1"/>
    <property type="molecule type" value="Genomic_DNA"/>
</dbReference>
<gene>
    <name evidence="2" type="ORF">OJ962_21595</name>
</gene>
<sequence length="380" mass="39733">MSGLVASGSRTAGAATALAVTAVLGLAAMTSLMPGLLHEDCADSSAVPSKHASSTIPSDYLELYRQAGAAYRVPWTVLAAIGAIESDHGRSSAPGVRSGVNAFGCCAGPMQFNLTNGPPSTWQTYRVDGDHDGGFSPYDPADAIHSAGRYLRMLLDGARGDLARAVYGYNHSHAYVTDVLQRVRQYADTPDDALAAVPPVGCAGGDGDTPANLREAVRVRSPRAYAMLPAWAMAGGRAAQPIDARLLDNALWLLRTYRLRVTAAREGGHRTHGDGTALDLVPAEPVDQEAWDNSVGALARDLGWTPACGATGTSPICPLVPAMQFVGYDSYPGHGSPKTCHAPACAAHLHLSWASPCYGTSAPAAPCAWVNAFGRRRDRG</sequence>
<dbReference type="PANTHER" id="PTHR30163">
    <property type="entry name" value="MEMBRANE-BOUND LYTIC MUREIN TRANSGLYCOSYLASE B"/>
    <property type="match status" value="1"/>
</dbReference>
<evidence type="ECO:0000313" key="2">
    <source>
        <dbReference type="EMBL" id="MDA0140112.1"/>
    </source>
</evidence>
<comment type="caution">
    <text evidence="2">The sequence shown here is derived from an EMBL/GenBank/DDBJ whole genome shotgun (WGS) entry which is preliminary data.</text>
</comment>
<dbReference type="CDD" id="cd13399">
    <property type="entry name" value="Slt35-like"/>
    <property type="match status" value="1"/>
</dbReference>
<feature type="domain" description="Transglycosylase SLT" evidence="1">
    <location>
        <begin position="63"/>
        <end position="186"/>
    </location>
</feature>
<accession>A0ABT4RNG0</accession>